<reference evidence="1 2" key="1">
    <citation type="journal article" date="2015" name="Nature">
        <title>rRNA introns, odd ribosomes, and small enigmatic genomes across a large radiation of phyla.</title>
        <authorList>
            <person name="Brown C.T."/>
            <person name="Hug L.A."/>
            <person name="Thomas B.C."/>
            <person name="Sharon I."/>
            <person name="Castelle C.J."/>
            <person name="Singh A."/>
            <person name="Wilkins M.J."/>
            <person name="Williams K.H."/>
            <person name="Banfield J.F."/>
        </authorList>
    </citation>
    <scope>NUCLEOTIDE SEQUENCE [LARGE SCALE GENOMIC DNA]</scope>
</reference>
<gene>
    <name evidence="1" type="ORF">UT06_C0056G0002</name>
</gene>
<proteinExistence type="predicted"/>
<sequence length="106" mass="12298">MSYKNYIRKFDFATAKFEELPKEVFRLDRKTLSPMERAILDGIKFQMAVSKGNEIVQKINYANAVRSVTTGITFRPFQLGFNNSDRGFCSGYGNRKIGNLTKWRKM</sequence>
<organism evidence="1 2">
    <name type="scientific">Candidatus Woesebacteria bacterium GW2011_GWA1_38_8</name>
    <dbReference type="NCBI Taxonomy" id="1618547"/>
    <lineage>
        <taxon>Bacteria</taxon>
        <taxon>Candidatus Woeseibacteriota</taxon>
    </lineage>
</organism>
<comment type="caution">
    <text evidence="1">The sequence shown here is derived from an EMBL/GenBank/DDBJ whole genome shotgun (WGS) entry which is preliminary data.</text>
</comment>
<dbReference type="EMBL" id="LBVJ01000056">
    <property type="protein sequence ID" value="KKQ81712.1"/>
    <property type="molecule type" value="Genomic_DNA"/>
</dbReference>
<protein>
    <submittedName>
        <fullName evidence="1">Uncharacterized protein</fullName>
    </submittedName>
</protein>
<dbReference type="Proteomes" id="UP000034710">
    <property type="component" value="Unassembled WGS sequence"/>
</dbReference>
<evidence type="ECO:0000313" key="2">
    <source>
        <dbReference type="Proteomes" id="UP000034710"/>
    </source>
</evidence>
<name>A0A0G0KSH3_9BACT</name>
<accession>A0A0G0KSH3</accession>
<dbReference type="AlphaFoldDB" id="A0A0G0KSH3"/>
<evidence type="ECO:0000313" key="1">
    <source>
        <dbReference type="EMBL" id="KKQ81712.1"/>
    </source>
</evidence>